<evidence type="ECO:0000313" key="1">
    <source>
        <dbReference type="EMBL" id="KAJ8868260.1"/>
    </source>
</evidence>
<protein>
    <submittedName>
        <fullName evidence="1">Uncharacterized protein</fullName>
    </submittedName>
</protein>
<gene>
    <name evidence="1" type="ORF">PR048_029776</name>
</gene>
<accession>A0ABQ9G739</accession>
<keyword evidence="2" id="KW-1185">Reference proteome</keyword>
<organism evidence="1 2">
    <name type="scientific">Dryococelus australis</name>
    <dbReference type="NCBI Taxonomy" id="614101"/>
    <lineage>
        <taxon>Eukaryota</taxon>
        <taxon>Metazoa</taxon>
        <taxon>Ecdysozoa</taxon>
        <taxon>Arthropoda</taxon>
        <taxon>Hexapoda</taxon>
        <taxon>Insecta</taxon>
        <taxon>Pterygota</taxon>
        <taxon>Neoptera</taxon>
        <taxon>Polyneoptera</taxon>
        <taxon>Phasmatodea</taxon>
        <taxon>Verophasmatodea</taxon>
        <taxon>Anareolatae</taxon>
        <taxon>Phasmatidae</taxon>
        <taxon>Eurycanthinae</taxon>
        <taxon>Dryococelus</taxon>
    </lineage>
</organism>
<evidence type="ECO:0000313" key="2">
    <source>
        <dbReference type="Proteomes" id="UP001159363"/>
    </source>
</evidence>
<dbReference type="EMBL" id="JARBHB010000014">
    <property type="protein sequence ID" value="KAJ8868260.1"/>
    <property type="molecule type" value="Genomic_DNA"/>
</dbReference>
<name>A0ABQ9G739_9NEOP</name>
<dbReference type="Proteomes" id="UP001159363">
    <property type="component" value="Chromosome 13"/>
</dbReference>
<comment type="caution">
    <text evidence="1">The sequence shown here is derived from an EMBL/GenBank/DDBJ whole genome shotgun (WGS) entry which is preliminary data.</text>
</comment>
<proteinExistence type="predicted"/>
<reference evidence="1 2" key="1">
    <citation type="submission" date="2023-02" db="EMBL/GenBank/DDBJ databases">
        <title>LHISI_Scaffold_Assembly.</title>
        <authorList>
            <person name="Stuart O.P."/>
            <person name="Cleave R."/>
            <person name="Magrath M.J.L."/>
            <person name="Mikheyev A.S."/>
        </authorList>
    </citation>
    <scope>NUCLEOTIDE SEQUENCE [LARGE SCALE GENOMIC DNA]</scope>
    <source>
        <strain evidence="1">Daus_M_001</strain>
        <tissue evidence="1">Leg muscle</tissue>
    </source>
</reference>
<sequence length="122" mass="14215">MFYATQHKVRQDNIIHRFTQTSLTKRKRNLKDCYEKDVSVKYYLVKKVGKNAYNQANEGLKEFVRRNSVLKKHLRRIDGVMYGVPIMLMGKQQLGVSYKSCGLFSHITTGARTPRNSIFLVN</sequence>